<evidence type="ECO:0000259" key="8">
    <source>
        <dbReference type="Pfam" id="PF00482"/>
    </source>
</evidence>
<evidence type="ECO:0000256" key="1">
    <source>
        <dbReference type="ARBA" id="ARBA00004651"/>
    </source>
</evidence>
<dbReference type="Pfam" id="PF00482">
    <property type="entry name" value="T2SSF"/>
    <property type="match status" value="2"/>
</dbReference>
<feature type="transmembrane region" description="Helical" evidence="7">
    <location>
        <begin position="329"/>
        <end position="354"/>
    </location>
</feature>
<dbReference type="RefSeq" id="WP_058294940.1">
    <property type="nucleotide sequence ID" value="NZ_CAMRXG010000013.1"/>
</dbReference>
<keyword evidence="5 7" id="KW-1133">Transmembrane helix</keyword>
<proteinExistence type="inferred from homology"/>
<keyword evidence="6 7" id="KW-0472">Membrane</keyword>
<dbReference type="InterPro" id="IPR003004">
    <property type="entry name" value="GspF/PilC"/>
</dbReference>
<evidence type="ECO:0000256" key="6">
    <source>
        <dbReference type="ARBA" id="ARBA00023136"/>
    </source>
</evidence>
<dbReference type="OrthoDB" id="9805682at2"/>
<feature type="transmembrane region" description="Helical" evidence="7">
    <location>
        <begin position="188"/>
        <end position="208"/>
    </location>
</feature>
<dbReference type="InterPro" id="IPR042094">
    <property type="entry name" value="T2SS_GspF_sf"/>
</dbReference>
<keyword evidence="4 7" id="KW-0812">Transmembrane</keyword>
<evidence type="ECO:0000256" key="5">
    <source>
        <dbReference type="ARBA" id="ARBA00022989"/>
    </source>
</evidence>
<feature type="transmembrane region" description="Helical" evidence="7">
    <location>
        <begin position="136"/>
        <end position="157"/>
    </location>
</feature>
<keyword evidence="10" id="KW-1185">Reference proteome</keyword>
<organism evidence="9 10">
    <name type="scientific">Clostridium neonatale</name>
    <dbReference type="NCBI Taxonomy" id="137838"/>
    <lineage>
        <taxon>Bacteria</taxon>
        <taxon>Bacillati</taxon>
        <taxon>Bacillota</taxon>
        <taxon>Clostridia</taxon>
        <taxon>Eubacteriales</taxon>
        <taxon>Clostridiaceae</taxon>
        <taxon>Clostridium</taxon>
    </lineage>
</organism>
<dbReference type="Gene3D" id="1.20.81.30">
    <property type="entry name" value="Type II secretion system (T2SS), domain F"/>
    <property type="match status" value="2"/>
</dbReference>
<keyword evidence="3" id="KW-1003">Cell membrane</keyword>
<evidence type="ECO:0000313" key="10">
    <source>
        <dbReference type="Proteomes" id="UP000220840"/>
    </source>
</evidence>
<comment type="subcellular location">
    <subcellularLocation>
        <location evidence="1">Cell membrane</location>
        <topology evidence="1">Multi-pass membrane protein</topology>
    </subcellularLocation>
</comment>
<evidence type="ECO:0000256" key="4">
    <source>
        <dbReference type="ARBA" id="ARBA00022692"/>
    </source>
</evidence>
<evidence type="ECO:0000256" key="7">
    <source>
        <dbReference type="SAM" id="Phobius"/>
    </source>
</evidence>
<name>A0A2A7MG14_9CLOT</name>
<dbReference type="PRINTS" id="PR00812">
    <property type="entry name" value="BCTERIALGSPF"/>
</dbReference>
<dbReference type="PANTHER" id="PTHR30012">
    <property type="entry name" value="GENERAL SECRETION PATHWAY PROTEIN"/>
    <property type="match status" value="1"/>
</dbReference>
<protein>
    <recommendedName>
        <fullName evidence="8">Type II secretion system protein GspF domain-containing protein</fullName>
    </recommendedName>
</protein>
<gene>
    <name evidence="9" type="ORF">CQ394_03365</name>
</gene>
<comment type="similarity">
    <text evidence="2">Belongs to the GSP F family.</text>
</comment>
<feature type="domain" description="Type II secretion system protein GspF" evidence="8">
    <location>
        <begin position="233"/>
        <end position="352"/>
    </location>
</feature>
<accession>A0A2A7MG14</accession>
<feature type="domain" description="Type II secretion system protein GspF" evidence="8">
    <location>
        <begin position="32"/>
        <end position="154"/>
    </location>
</feature>
<comment type="caution">
    <text evidence="9">The sequence shown here is derived from an EMBL/GenBank/DDBJ whole genome shotgun (WGS) entry which is preliminary data.</text>
</comment>
<reference evidence="9 10" key="1">
    <citation type="submission" date="2017-10" db="EMBL/GenBank/DDBJ databases">
        <title>Effective Description of Clostridium neonatale sp. nov. linked to necrotizing enterocolitis in neonates and a clarification of species assignable to the genus Clostridium (Prazmowski 1880) emend. Lawson and Rainey 2016.</title>
        <authorList>
            <person name="Bernard K."/>
            <person name="Burdz T."/>
            <person name="Wiebe D."/>
            <person name="Balcewich B."/>
            <person name="Alfa M."/>
            <person name="Bernier A.-M."/>
        </authorList>
    </citation>
    <scope>NUCLEOTIDE SEQUENCE [LARGE SCALE GENOMIC DNA]</scope>
    <source>
        <strain evidence="9 10">LCDC99A005</strain>
    </source>
</reference>
<evidence type="ECO:0000256" key="2">
    <source>
        <dbReference type="ARBA" id="ARBA00005745"/>
    </source>
</evidence>
<dbReference type="STRING" id="137838.GCA_001458595_02133"/>
<dbReference type="AlphaFoldDB" id="A0A2A7MG14"/>
<evidence type="ECO:0000313" key="9">
    <source>
        <dbReference type="EMBL" id="PEG30772.1"/>
    </source>
</evidence>
<dbReference type="GO" id="GO:0005886">
    <property type="term" value="C:plasma membrane"/>
    <property type="evidence" value="ECO:0007669"/>
    <property type="project" value="UniProtKB-SubCell"/>
</dbReference>
<dbReference type="Proteomes" id="UP000220840">
    <property type="component" value="Unassembled WGS sequence"/>
</dbReference>
<evidence type="ECO:0000256" key="3">
    <source>
        <dbReference type="ARBA" id="ARBA00022475"/>
    </source>
</evidence>
<dbReference type="EMBL" id="PDCJ01000001">
    <property type="protein sequence ID" value="PEG30772.1"/>
    <property type="molecule type" value="Genomic_DNA"/>
</dbReference>
<dbReference type="InterPro" id="IPR018076">
    <property type="entry name" value="T2SS_GspF_dom"/>
</dbReference>
<dbReference type="PANTHER" id="PTHR30012:SF0">
    <property type="entry name" value="TYPE II SECRETION SYSTEM PROTEIN F-RELATED"/>
    <property type="match status" value="1"/>
</dbReference>
<sequence length="362" mass="41730">MNCSVNVMKQLKNASSMIFRNKVNEELLIIICDNLAEIYKDGINIDYGIEIISDAIFDKSYKESLNVVLKYIKEGRTLSESFNEVDELYPPFFIGMLAVGESSGSLYKILIALKIFYEKSVFIKKEIKKALSYPKLVLISFFIFIMIFFVFVIPNFYNIYESIGVSPSQNYLTMHKISMVICDNSIKFYLYFAIYVVIIPIIFLKYLVNKIKIDKFLKVSIIKKYFEYRMLLILYIITNSKMNISYGLTICENSCESDYIKNKLRQMNKSIINGSTLYDASIRINIFSKYTLAIIKIREESGGLEEALKDLCNKLQENIMKNINKCLSLIQPVIIAILSVIITIFLVLVVLPIFEGVQSILP</sequence>